<keyword evidence="1" id="KW-0812">Transmembrane</keyword>
<sequence length="269" mass="30795">MMISYRYIFLFGKVLFGKLIALCRRFGLVLWGFSKLLLLLSVVWLLVAIVITPTWAPKKLKTPNPMVCGKISGVVYELPRKYVIYWPEYEGKSSWEPGFTNNKKGCGANLVSLYMAMSWPEMQPVSYGEATSFSFDGISVAIEPWPHGEAGLRKQLQHYLRETPAPLVQASKLNEDLGLNFLEGVDSAFPNQRKGFFWLEAKGRMQYIGYCNWVEHKANYSRCYLEFLMPGDNAIVNVEFLWGRLGEWHNIVLTVGEFFMNAVKYGVDK</sequence>
<dbReference type="BioCyc" id="PPUT160488:G1G01-5268-MONOMER"/>
<evidence type="ECO:0000313" key="2">
    <source>
        <dbReference type="EMBL" id="AAN70492.1"/>
    </source>
</evidence>
<dbReference type="EMBL" id="AE015451">
    <property type="protein sequence ID" value="AAN70492.1"/>
    <property type="molecule type" value="Genomic_DNA"/>
</dbReference>
<keyword evidence="1" id="KW-1133">Transmembrane helix</keyword>
<keyword evidence="1" id="KW-0472">Membrane</keyword>
<keyword evidence="3" id="KW-1185">Reference proteome</keyword>
<reference evidence="2 3" key="2">
    <citation type="journal article" date="2016" name="Environ. Microbiol.">
        <title>The revisited genome of Pseudomonas putida KT2440 enlightens its value as a robust metabolic chassis.</title>
        <authorList>
            <person name="Belda E."/>
            <person name="van Heck R.G."/>
            <person name="Lopez-Sanchez M.J."/>
            <person name="Cruveiller S."/>
            <person name="Barbe V."/>
            <person name="Fraser C."/>
            <person name="Klenk H.P."/>
            <person name="Petersen J."/>
            <person name="Morgat A."/>
            <person name="Nikel P.I."/>
            <person name="Vallenet D."/>
            <person name="Rouy Z."/>
            <person name="Sekowska A."/>
            <person name="Martins Dos Santos V.A."/>
            <person name="de Lorenzo V."/>
            <person name="Danchin A."/>
            <person name="Medigue C."/>
        </authorList>
    </citation>
    <scope>NUCLEOTIDE SEQUENCE [LARGE SCALE GENOMIC DNA]</scope>
    <source>
        <strain evidence="3">ATCC 47054 / DSM 6125 / CFBP 8728 / NCIMB 11950 / KT2440</strain>
    </source>
</reference>
<dbReference type="OrthoDB" id="6880860at2"/>
<dbReference type="STRING" id="160488.PP_4925"/>
<reference evidence="2 3" key="1">
    <citation type="journal article" date="2002" name="Environ. Microbiol.">
        <title>Complete genome sequence and comparative analysis of the metabolically versatile Pseudomonas putida KT2440.</title>
        <authorList>
            <person name="Nelson K.E."/>
            <person name="Weinel C."/>
            <person name="Paulsen I.T."/>
            <person name="Dodson R.J."/>
            <person name="Hilbert H."/>
            <person name="Martins dos Santos V.A."/>
            <person name="Fouts D.E."/>
            <person name="Gill S.R."/>
            <person name="Pop M."/>
            <person name="Holmes M."/>
            <person name="Brinkac L."/>
            <person name="Beanan M."/>
            <person name="DeBoy R.T."/>
            <person name="Daugherty S."/>
            <person name="Kolonay J."/>
            <person name="Madupu R."/>
            <person name="Nelson W."/>
            <person name="White O."/>
            <person name="Peterson J."/>
            <person name="Khouri H."/>
            <person name="Hance I."/>
            <person name="Chris Lee P."/>
            <person name="Holtzapple E."/>
            <person name="Scanlan D."/>
            <person name="Tran K."/>
            <person name="Moazzez A."/>
            <person name="Utterback T."/>
            <person name="Rizzo M."/>
            <person name="Lee K."/>
            <person name="Kosack D."/>
            <person name="Moestl D."/>
            <person name="Wedler H."/>
            <person name="Lauber J."/>
            <person name="Stjepandic D."/>
            <person name="Hoheisel J."/>
            <person name="Straetz M."/>
            <person name="Heim S."/>
            <person name="Kiewitz C."/>
            <person name="Eisen J.A."/>
            <person name="Timmis K.N."/>
            <person name="Dusterhoft A."/>
            <person name="Tummler B."/>
            <person name="Fraser C.M."/>
        </authorList>
    </citation>
    <scope>NUCLEOTIDE SEQUENCE [LARGE SCALE GENOMIC DNA]</scope>
    <source>
        <strain evidence="3">ATCC 47054 / DSM 6125 / CFBP 8728 / NCIMB 11950 / KT2440</strain>
    </source>
</reference>
<organism evidence="2 3">
    <name type="scientific">Pseudomonas putida (strain ATCC 47054 / DSM 6125 / CFBP 8728 / NCIMB 11950 / KT2440)</name>
    <dbReference type="NCBI Taxonomy" id="160488"/>
    <lineage>
        <taxon>Bacteria</taxon>
        <taxon>Pseudomonadati</taxon>
        <taxon>Pseudomonadota</taxon>
        <taxon>Gammaproteobacteria</taxon>
        <taxon>Pseudomonadales</taxon>
        <taxon>Pseudomonadaceae</taxon>
        <taxon>Pseudomonas</taxon>
    </lineage>
</organism>
<name>Q88DA2_PSEPK</name>
<dbReference type="KEGG" id="ppu:PP_4925"/>
<dbReference type="eggNOG" id="ENOG50340GT">
    <property type="taxonomic scope" value="Bacteria"/>
</dbReference>
<dbReference type="HOGENOM" id="CLU_094607_0_0_6"/>
<evidence type="ECO:0000313" key="3">
    <source>
        <dbReference type="Proteomes" id="UP000000556"/>
    </source>
</evidence>
<dbReference type="AlphaFoldDB" id="Q88DA2"/>
<proteinExistence type="predicted"/>
<gene>
    <name evidence="2" type="ordered locus">PP_4925</name>
</gene>
<dbReference type="Proteomes" id="UP000000556">
    <property type="component" value="Chromosome"/>
</dbReference>
<dbReference type="PaxDb" id="160488-PP_4925"/>
<accession>Q88DA2</accession>
<evidence type="ECO:0000256" key="1">
    <source>
        <dbReference type="SAM" id="Phobius"/>
    </source>
</evidence>
<protein>
    <submittedName>
        <fullName evidence="2">Uncharacterized protein</fullName>
    </submittedName>
</protein>
<feature type="transmembrane region" description="Helical" evidence="1">
    <location>
        <begin position="36"/>
        <end position="56"/>
    </location>
</feature>